<evidence type="ECO:0000256" key="5">
    <source>
        <dbReference type="ARBA" id="ARBA00022496"/>
    </source>
</evidence>
<evidence type="ECO:0000256" key="15">
    <source>
        <dbReference type="RuleBase" id="RU003357"/>
    </source>
</evidence>
<dbReference type="AlphaFoldDB" id="A0A419RNF6"/>
<evidence type="ECO:0000256" key="4">
    <source>
        <dbReference type="ARBA" id="ARBA00022452"/>
    </source>
</evidence>
<evidence type="ECO:0000313" key="19">
    <source>
        <dbReference type="EMBL" id="RJY06927.1"/>
    </source>
</evidence>
<evidence type="ECO:0000259" key="18">
    <source>
        <dbReference type="Pfam" id="PF07715"/>
    </source>
</evidence>
<feature type="domain" description="TonB-dependent receptor-like beta-barrel" evidence="17">
    <location>
        <begin position="238"/>
        <end position="680"/>
    </location>
</feature>
<evidence type="ECO:0000313" key="20">
    <source>
        <dbReference type="Proteomes" id="UP000285232"/>
    </source>
</evidence>
<dbReference type="Proteomes" id="UP000285232">
    <property type="component" value="Unassembled WGS sequence"/>
</dbReference>
<evidence type="ECO:0000256" key="2">
    <source>
        <dbReference type="ARBA" id="ARBA00009810"/>
    </source>
</evidence>
<dbReference type="GO" id="GO:0009279">
    <property type="term" value="C:cell outer membrane"/>
    <property type="evidence" value="ECO:0007669"/>
    <property type="project" value="UniProtKB-SubCell"/>
</dbReference>
<dbReference type="RefSeq" id="WP_120049424.1">
    <property type="nucleotide sequence ID" value="NZ_RAHX01000002.1"/>
</dbReference>
<evidence type="ECO:0000256" key="16">
    <source>
        <dbReference type="SAM" id="SignalP"/>
    </source>
</evidence>
<evidence type="ECO:0000256" key="7">
    <source>
        <dbReference type="ARBA" id="ARBA00022729"/>
    </source>
</evidence>
<evidence type="ECO:0000259" key="17">
    <source>
        <dbReference type="Pfam" id="PF00593"/>
    </source>
</evidence>
<proteinExistence type="inferred from homology"/>
<sequence>MFFNRFGRALFVPALVFNPASVLHAQEAESTESSVSAEDRRTILVTGERERSDAAISANKDGGPILTTPQAISVVDDAFIDDLNLRTISEALNYSSGVRSQSFGSDTRLEYYQLRGFRSDNLVKDGLVLTNSGVFLSWTTPAEGIERIEVLKGPSSVLYGGGSVGGIVNIVSKLPDGRSVAAVEVGADEFGSVYSSADLGASISDTLAVRANALVRRGDTQVELAEDNRTYGALAVGWTPTPDASLVLRGSYTRDRSQRPTGFLPFEGFVTPLPDGRRIPIDLFVSDPEADRYDRDQYEIGYTFDVALSDNLGFVSNARYAEIDLVYAGLFGQFFGNPVIESDRVLINRGNSRLDAFLDNLTIDNRLDAKFSTGSISHSLLGGIDYAWSQNRNAQAVGSAPALDVFDPQYWIALPLLRAFPPVDQKLDQTGLYLQDRIEAAGFTGLLSIRHDWIGSTTVQGGNAPNRQENERTTYRAGLSYLTPLGLAPFVSYATSFTPVFGFDEALGESFRPETGEAFEAGLKYEARGLPLFLTASLFSIERDGVLISDPAPGFPRNQSQSGLVRSRGGEFELQARPIEGLNMTATITAFDIENREGDPALIGLAPPATPEFIASAFVDYTLPDGTILPGLGLGIGLRHTGRSFADPANTLVVPEVTVFDALIRYDFSGLRFAASISNLFDKEYVAACPAPGTCYAANVRRVTISLSYRFGEVQ</sequence>
<dbReference type="GO" id="GO:0038023">
    <property type="term" value="F:signaling receptor activity"/>
    <property type="evidence" value="ECO:0007669"/>
    <property type="project" value="InterPro"/>
</dbReference>
<keyword evidence="10 15" id="KW-0798">TonB box</keyword>
<keyword evidence="20" id="KW-1185">Reference proteome</keyword>
<evidence type="ECO:0000256" key="14">
    <source>
        <dbReference type="PROSITE-ProRule" id="PRU01360"/>
    </source>
</evidence>
<feature type="domain" description="TonB-dependent receptor plug" evidence="18">
    <location>
        <begin position="66"/>
        <end position="167"/>
    </location>
</feature>
<evidence type="ECO:0000256" key="3">
    <source>
        <dbReference type="ARBA" id="ARBA00022448"/>
    </source>
</evidence>
<dbReference type="Pfam" id="PF00593">
    <property type="entry name" value="TonB_dep_Rec_b-barrel"/>
    <property type="match status" value="1"/>
</dbReference>
<evidence type="ECO:0000256" key="10">
    <source>
        <dbReference type="ARBA" id="ARBA00023077"/>
    </source>
</evidence>
<comment type="subcellular location">
    <subcellularLocation>
        <location evidence="1 14">Cell outer membrane</location>
        <topology evidence="1 14">Multi-pass membrane protein</topology>
    </subcellularLocation>
</comment>
<keyword evidence="13 14" id="KW-0998">Cell outer membrane</keyword>
<organism evidence="19 20">
    <name type="scientific">Aurantiacibacter aquimixticola</name>
    <dbReference type="NCBI Taxonomy" id="1958945"/>
    <lineage>
        <taxon>Bacteria</taxon>
        <taxon>Pseudomonadati</taxon>
        <taxon>Pseudomonadota</taxon>
        <taxon>Alphaproteobacteria</taxon>
        <taxon>Sphingomonadales</taxon>
        <taxon>Erythrobacteraceae</taxon>
        <taxon>Aurantiacibacter</taxon>
    </lineage>
</organism>
<evidence type="ECO:0000256" key="9">
    <source>
        <dbReference type="ARBA" id="ARBA00023065"/>
    </source>
</evidence>
<evidence type="ECO:0000256" key="13">
    <source>
        <dbReference type="ARBA" id="ARBA00023237"/>
    </source>
</evidence>
<evidence type="ECO:0000256" key="6">
    <source>
        <dbReference type="ARBA" id="ARBA00022692"/>
    </source>
</evidence>
<dbReference type="Gene3D" id="2.170.130.10">
    <property type="entry name" value="TonB-dependent receptor, plug domain"/>
    <property type="match status" value="1"/>
</dbReference>
<dbReference type="InterPro" id="IPR039426">
    <property type="entry name" value="TonB-dep_rcpt-like"/>
</dbReference>
<comment type="caution">
    <text evidence="19">The sequence shown here is derived from an EMBL/GenBank/DDBJ whole genome shotgun (WGS) entry which is preliminary data.</text>
</comment>
<dbReference type="EMBL" id="RAHX01000002">
    <property type="protein sequence ID" value="RJY06927.1"/>
    <property type="molecule type" value="Genomic_DNA"/>
</dbReference>
<dbReference type="PROSITE" id="PS52016">
    <property type="entry name" value="TONB_DEPENDENT_REC_3"/>
    <property type="match status" value="1"/>
</dbReference>
<dbReference type="NCBIfam" id="TIGR01783">
    <property type="entry name" value="TonB-siderophor"/>
    <property type="match status" value="1"/>
</dbReference>
<keyword evidence="4 14" id="KW-1134">Transmembrane beta strand</keyword>
<comment type="similarity">
    <text evidence="2 14 15">Belongs to the TonB-dependent receptor family.</text>
</comment>
<gene>
    <name evidence="19" type="ORF">D6201_12675</name>
</gene>
<dbReference type="PANTHER" id="PTHR32552:SF68">
    <property type="entry name" value="FERRICHROME OUTER MEMBRANE TRANSPORTER_PHAGE RECEPTOR"/>
    <property type="match status" value="1"/>
</dbReference>
<dbReference type="InterPro" id="IPR000531">
    <property type="entry name" value="Beta-barrel_TonB"/>
</dbReference>
<feature type="signal peptide" evidence="16">
    <location>
        <begin position="1"/>
        <end position="25"/>
    </location>
</feature>
<dbReference type="OrthoDB" id="9760333at2"/>
<dbReference type="SUPFAM" id="SSF56935">
    <property type="entry name" value="Porins"/>
    <property type="match status" value="1"/>
</dbReference>
<keyword evidence="3 14" id="KW-0813">Transport</keyword>
<evidence type="ECO:0000256" key="12">
    <source>
        <dbReference type="ARBA" id="ARBA00023170"/>
    </source>
</evidence>
<keyword evidence="8" id="KW-0408">Iron</keyword>
<reference evidence="19 20" key="1">
    <citation type="journal article" date="2017" name="Int. J. Syst. Evol. Microbiol.">
        <title>Erythrobacter aquimixticola sp. nov., isolated from the junction between the ocean and a freshwater spring.</title>
        <authorList>
            <person name="Park S."/>
            <person name="Jung Y.T."/>
            <person name="Choi S.J."/>
            <person name="Yoon J.H."/>
        </authorList>
    </citation>
    <scope>NUCLEOTIDE SEQUENCE [LARGE SCALE GENOMIC DNA]</scope>
    <source>
        <strain evidence="19 20">JSSK-14</strain>
    </source>
</reference>
<dbReference type="InterPro" id="IPR037066">
    <property type="entry name" value="Plug_dom_sf"/>
</dbReference>
<dbReference type="InterPro" id="IPR010105">
    <property type="entry name" value="TonB_sidphr_rcpt"/>
</dbReference>
<keyword evidence="9" id="KW-0406">Ion transport</keyword>
<dbReference type="CDD" id="cd01347">
    <property type="entry name" value="ligand_gated_channel"/>
    <property type="match status" value="1"/>
</dbReference>
<evidence type="ECO:0000256" key="1">
    <source>
        <dbReference type="ARBA" id="ARBA00004571"/>
    </source>
</evidence>
<evidence type="ECO:0000256" key="11">
    <source>
        <dbReference type="ARBA" id="ARBA00023136"/>
    </source>
</evidence>
<dbReference type="Pfam" id="PF07715">
    <property type="entry name" value="Plug"/>
    <property type="match status" value="1"/>
</dbReference>
<dbReference type="InterPro" id="IPR012910">
    <property type="entry name" value="Plug_dom"/>
</dbReference>
<dbReference type="GO" id="GO:0015891">
    <property type="term" value="P:siderophore transport"/>
    <property type="evidence" value="ECO:0007669"/>
    <property type="project" value="InterPro"/>
</dbReference>
<dbReference type="GO" id="GO:0015344">
    <property type="term" value="F:siderophore uptake transmembrane transporter activity"/>
    <property type="evidence" value="ECO:0007669"/>
    <property type="project" value="TreeGrafter"/>
</dbReference>
<dbReference type="PANTHER" id="PTHR32552">
    <property type="entry name" value="FERRICHROME IRON RECEPTOR-RELATED"/>
    <property type="match status" value="1"/>
</dbReference>
<keyword evidence="6 14" id="KW-0812">Transmembrane</keyword>
<keyword evidence="12 19" id="KW-0675">Receptor</keyword>
<dbReference type="Gene3D" id="2.40.170.20">
    <property type="entry name" value="TonB-dependent receptor, beta-barrel domain"/>
    <property type="match status" value="1"/>
</dbReference>
<keyword evidence="5" id="KW-0410">Iron transport</keyword>
<evidence type="ECO:0000256" key="8">
    <source>
        <dbReference type="ARBA" id="ARBA00023004"/>
    </source>
</evidence>
<keyword evidence="7 16" id="KW-0732">Signal</keyword>
<protein>
    <submittedName>
        <fullName evidence="19">TonB-dependent siderophore receptor</fullName>
    </submittedName>
</protein>
<name>A0A419RNF6_9SPHN</name>
<keyword evidence="11 14" id="KW-0472">Membrane</keyword>
<dbReference type="InterPro" id="IPR036942">
    <property type="entry name" value="Beta-barrel_TonB_sf"/>
</dbReference>
<accession>A0A419RNF6</accession>
<feature type="chain" id="PRO_5019045857" evidence="16">
    <location>
        <begin position="26"/>
        <end position="715"/>
    </location>
</feature>